<protein>
    <recommendedName>
        <fullName evidence="3">Mitochondrial chaperone BCS1</fullName>
    </recommendedName>
    <alternativeName>
        <fullName evidence="5">BCS1-like protein</fullName>
    </alternativeName>
</protein>
<evidence type="ECO:0000256" key="5">
    <source>
        <dbReference type="ARBA" id="ARBA00032816"/>
    </source>
</evidence>
<evidence type="ECO:0000256" key="4">
    <source>
        <dbReference type="ARBA" id="ARBA00022792"/>
    </source>
</evidence>
<keyword evidence="9" id="KW-1185">Reference proteome</keyword>
<dbReference type="Pfam" id="PF00004">
    <property type="entry name" value="AAA"/>
    <property type="match status" value="1"/>
</dbReference>
<keyword evidence="6" id="KW-0067">ATP-binding</keyword>
<dbReference type="Gene3D" id="3.40.50.300">
    <property type="entry name" value="P-loop containing nucleotide triphosphate hydrolases"/>
    <property type="match status" value="1"/>
</dbReference>
<keyword evidence="6" id="KW-0547">Nucleotide-binding</keyword>
<evidence type="ECO:0000256" key="3">
    <source>
        <dbReference type="ARBA" id="ARBA00016942"/>
    </source>
</evidence>
<evidence type="ECO:0000256" key="6">
    <source>
        <dbReference type="RuleBase" id="RU003651"/>
    </source>
</evidence>
<accession>A0ABP1RC51</accession>
<comment type="subcellular location">
    <subcellularLocation>
        <location evidence="1">Mitochondrion inner membrane</location>
        <topology evidence="1">Single-pass membrane protein</topology>
    </subcellularLocation>
</comment>
<comment type="caution">
    <text evidence="8">The sequence shown here is derived from an EMBL/GenBank/DDBJ whole genome shotgun (WGS) entry which is preliminary data.</text>
</comment>
<dbReference type="InterPro" id="IPR050747">
    <property type="entry name" value="Mitochondrial_chaperone_BCS1"/>
</dbReference>
<evidence type="ECO:0000256" key="1">
    <source>
        <dbReference type="ARBA" id="ARBA00004434"/>
    </source>
</evidence>
<keyword evidence="4" id="KW-0496">Mitochondrion</keyword>
<dbReference type="InterPro" id="IPR014851">
    <property type="entry name" value="BCS1_N"/>
</dbReference>
<dbReference type="EMBL" id="CAXLJM020000069">
    <property type="protein sequence ID" value="CAL8125207.1"/>
    <property type="molecule type" value="Genomic_DNA"/>
</dbReference>
<dbReference type="SUPFAM" id="SSF52540">
    <property type="entry name" value="P-loop containing nucleoside triphosphate hydrolases"/>
    <property type="match status" value="1"/>
</dbReference>
<dbReference type="PROSITE" id="PS00674">
    <property type="entry name" value="AAA"/>
    <property type="match status" value="1"/>
</dbReference>
<keyword evidence="4" id="KW-0999">Mitochondrion inner membrane</keyword>
<feature type="domain" description="AAA+ ATPase" evidence="7">
    <location>
        <begin position="245"/>
        <end position="390"/>
    </location>
</feature>
<evidence type="ECO:0000313" key="9">
    <source>
        <dbReference type="Proteomes" id="UP001642540"/>
    </source>
</evidence>
<evidence type="ECO:0000256" key="2">
    <source>
        <dbReference type="ARBA" id="ARBA00007448"/>
    </source>
</evidence>
<evidence type="ECO:0000313" key="8">
    <source>
        <dbReference type="EMBL" id="CAL8125207.1"/>
    </source>
</evidence>
<dbReference type="PANTHER" id="PTHR23070">
    <property type="entry name" value="BCS1 AAA-TYPE ATPASE"/>
    <property type="match status" value="1"/>
</dbReference>
<evidence type="ECO:0000259" key="7">
    <source>
        <dbReference type="SMART" id="SM00382"/>
    </source>
</evidence>
<name>A0ABP1RC51_9HEXA</name>
<keyword evidence="4" id="KW-0472">Membrane</keyword>
<dbReference type="Proteomes" id="UP001642540">
    <property type="component" value="Unassembled WGS sequence"/>
</dbReference>
<comment type="similarity">
    <text evidence="2">Belongs to the AAA ATPase family. BCS1 subfamily.</text>
</comment>
<dbReference type="InterPro" id="IPR003593">
    <property type="entry name" value="AAA+_ATPase"/>
</dbReference>
<gene>
    <name evidence="8" type="ORF">ODALV1_LOCUS20890</name>
</gene>
<organism evidence="8 9">
    <name type="scientific">Orchesella dallaii</name>
    <dbReference type="NCBI Taxonomy" id="48710"/>
    <lineage>
        <taxon>Eukaryota</taxon>
        <taxon>Metazoa</taxon>
        <taxon>Ecdysozoa</taxon>
        <taxon>Arthropoda</taxon>
        <taxon>Hexapoda</taxon>
        <taxon>Collembola</taxon>
        <taxon>Entomobryomorpha</taxon>
        <taxon>Entomobryoidea</taxon>
        <taxon>Orchesellidae</taxon>
        <taxon>Orchesellinae</taxon>
        <taxon>Orchesella</taxon>
    </lineage>
</organism>
<dbReference type="InterPro" id="IPR003959">
    <property type="entry name" value="ATPase_AAA_core"/>
</dbReference>
<proteinExistence type="inferred from homology"/>
<dbReference type="Pfam" id="PF08740">
    <property type="entry name" value="BCS1_N"/>
    <property type="match status" value="1"/>
</dbReference>
<sequence length="478" mass="54166">MSLIATIPVALLYMRNTITYLSSYLRCSIIFILTCVQNFASLVPDLFLQCSVEVWGPKRYISSTCSYIDSTDEEDKLYHRLLQQMARVTLSECINSVAENSYSKANKSMKQSIEHYWPFNQPVNLHHKGQLITALRTQEPQIVAGEGDFICEKITFTSACCNRSLIYELISNANSKAVSKDEASKSKTISIYKKGEWEWEEMEPPKPKRSLGSVVLAQGITEKIVGDLKCFLSSKDWYFQREIPYRRGYLLYGPPGNGKSSLIRALASEFNLDICILSLSSKLTDYSLNNFVNSTPENSILLLEDIDAVFQSRQVEENDDNVTTNAEKQLSYGGGASSSVTFSGLLNAIDGVAAAEGRIIFMTTNYIERLDPALIRPGRIDFKLFLDYPTDEQFKRIFLKNYSSEDDDDASDCSLAQEFVDEIRDVSDDKVSMAMVQGIFAMNRRETSGKKVVGKVGEYFREQLYTKKSEKDEFEFYM</sequence>
<dbReference type="InterPro" id="IPR027417">
    <property type="entry name" value="P-loop_NTPase"/>
</dbReference>
<dbReference type="SMART" id="SM00382">
    <property type="entry name" value="AAA"/>
    <property type="match status" value="1"/>
</dbReference>
<reference evidence="8 9" key="1">
    <citation type="submission" date="2024-08" db="EMBL/GenBank/DDBJ databases">
        <authorList>
            <person name="Cucini C."/>
            <person name="Frati F."/>
        </authorList>
    </citation>
    <scope>NUCLEOTIDE SEQUENCE [LARGE SCALE GENOMIC DNA]</scope>
</reference>
<dbReference type="InterPro" id="IPR003960">
    <property type="entry name" value="ATPase_AAA_CS"/>
</dbReference>
<dbReference type="CDD" id="cd19510">
    <property type="entry name" value="RecA-like_BCS1"/>
    <property type="match status" value="1"/>
</dbReference>